<proteinExistence type="predicted"/>
<dbReference type="Proteomes" id="UP000294071">
    <property type="component" value="Unassembled WGS sequence"/>
</dbReference>
<evidence type="ECO:0000313" key="2">
    <source>
        <dbReference type="Proteomes" id="UP000294071"/>
    </source>
</evidence>
<dbReference type="OrthoDB" id="3782556at2"/>
<gene>
    <name evidence="1" type="ORF">EUA93_17235</name>
</gene>
<protein>
    <submittedName>
        <fullName evidence="1">Uncharacterized protein</fullName>
    </submittedName>
</protein>
<dbReference type="EMBL" id="SDWT01000002">
    <property type="protein sequence ID" value="RYB91872.1"/>
    <property type="molecule type" value="Genomic_DNA"/>
</dbReference>
<sequence length="153" mass="16898">MEYDWARGDVIQADGVEVAQATRSWFRDQAEVRIGHEVWTYRAQGWGRGTVVADADGAPRFTARRSGLFTARWTLDVGSELALVQAGWASSRLDLVRGGTSIASCWRSGLFNGRPRLELTQELDVPVVCFVLWLAYREYNRQSSDGGAAAAAT</sequence>
<evidence type="ECO:0000313" key="1">
    <source>
        <dbReference type="EMBL" id="RYB91872.1"/>
    </source>
</evidence>
<reference evidence="1 2" key="1">
    <citation type="submission" date="2019-01" db="EMBL/GenBank/DDBJ databases">
        <title>Novel species of Nocardioides.</title>
        <authorList>
            <person name="Liu Q."/>
            <person name="Xin Y.-H."/>
        </authorList>
    </citation>
    <scope>NUCLEOTIDE SEQUENCE [LARGE SCALE GENOMIC DNA]</scope>
    <source>
        <strain evidence="1 2">CGMCC 4.6882</strain>
    </source>
</reference>
<dbReference type="RefSeq" id="WP_129401537.1">
    <property type="nucleotide sequence ID" value="NZ_SDWT01000002.1"/>
</dbReference>
<comment type="caution">
    <text evidence="1">The sequence shown here is derived from an EMBL/GenBank/DDBJ whole genome shotgun (WGS) entry which is preliminary data.</text>
</comment>
<organism evidence="1 2">
    <name type="scientific">Nocardioides oleivorans</name>
    <dbReference type="NCBI Taxonomy" id="273676"/>
    <lineage>
        <taxon>Bacteria</taxon>
        <taxon>Bacillati</taxon>
        <taxon>Actinomycetota</taxon>
        <taxon>Actinomycetes</taxon>
        <taxon>Propionibacteriales</taxon>
        <taxon>Nocardioidaceae</taxon>
        <taxon>Nocardioides</taxon>
    </lineage>
</organism>
<name>A0A4V1RKD2_9ACTN</name>
<keyword evidence="2" id="KW-1185">Reference proteome</keyword>
<accession>A0A4V1RKD2</accession>
<dbReference type="AlphaFoldDB" id="A0A4V1RKD2"/>